<dbReference type="GO" id="GO:0005829">
    <property type="term" value="C:cytosol"/>
    <property type="evidence" value="ECO:0007669"/>
    <property type="project" value="TreeGrafter"/>
</dbReference>
<organism evidence="3 4">
    <name type="scientific">Prosthecochloris marina</name>
    <dbReference type="NCBI Taxonomy" id="2017681"/>
    <lineage>
        <taxon>Bacteria</taxon>
        <taxon>Pseudomonadati</taxon>
        <taxon>Chlorobiota</taxon>
        <taxon>Chlorobiia</taxon>
        <taxon>Chlorobiales</taxon>
        <taxon>Chlorobiaceae</taxon>
        <taxon>Prosthecochloris</taxon>
    </lineage>
</organism>
<dbReference type="CDD" id="cd02136">
    <property type="entry name" value="PnbA_NfnB-like"/>
    <property type="match status" value="1"/>
</dbReference>
<proteinExistence type="predicted"/>
<feature type="domain" description="Nitroreductase" evidence="2">
    <location>
        <begin position="10"/>
        <end position="154"/>
    </location>
</feature>
<evidence type="ECO:0000256" key="1">
    <source>
        <dbReference type="ARBA" id="ARBA00023027"/>
    </source>
</evidence>
<protein>
    <submittedName>
        <fullName evidence="3">Nitroreductase</fullName>
    </submittedName>
</protein>
<dbReference type="Gene3D" id="3.40.109.10">
    <property type="entry name" value="NADH Oxidase"/>
    <property type="match status" value="1"/>
</dbReference>
<dbReference type="OrthoDB" id="9804207at2"/>
<evidence type="ECO:0000313" key="4">
    <source>
        <dbReference type="Proteomes" id="UP000246278"/>
    </source>
</evidence>
<evidence type="ECO:0000259" key="2">
    <source>
        <dbReference type="Pfam" id="PF00881"/>
    </source>
</evidence>
<dbReference type="Pfam" id="PF00881">
    <property type="entry name" value="Nitroreductase"/>
    <property type="match status" value="1"/>
</dbReference>
<keyword evidence="4" id="KW-1185">Reference proteome</keyword>
<dbReference type="SUPFAM" id="SSF55469">
    <property type="entry name" value="FMN-dependent nitroreductase-like"/>
    <property type="match status" value="1"/>
</dbReference>
<dbReference type="EMBL" id="PDNZ01000004">
    <property type="protein sequence ID" value="PWW82186.1"/>
    <property type="molecule type" value="Genomic_DNA"/>
</dbReference>
<accession>A0A317T9Q7</accession>
<dbReference type="RefSeq" id="WP_110023320.1">
    <property type="nucleotide sequence ID" value="NZ_PDNZ01000004.1"/>
</dbReference>
<keyword evidence="1" id="KW-0520">NAD</keyword>
<dbReference type="GO" id="GO:0046256">
    <property type="term" value="P:2,4,6-trinitrotoluene catabolic process"/>
    <property type="evidence" value="ECO:0007669"/>
    <property type="project" value="TreeGrafter"/>
</dbReference>
<reference evidence="4" key="1">
    <citation type="submission" date="2017-10" db="EMBL/GenBank/DDBJ databases">
        <authorList>
            <person name="Gaisin V.A."/>
            <person name="Rysina M.S."/>
            <person name="Grouzdev D.S."/>
        </authorList>
    </citation>
    <scope>NUCLEOTIDE SEQUENCE [LARGE SCALE GENOMIC DNA]</scope>
    <source>
        <strain evidence="4">V1</strain>
    </source>
</reference>
<dbReference type="InterPro" id="IPR029479">
    <property type="entry name" value="Nitroreductase"/>
</dbReference>
<comment type="caution">
    <text evidence="3">The sequence shown here is derived from an EMBL/GenBank/DDBJ whole genome shotgun (WGS) entry which is preliminary data.</text>
</comment>
<dbReference type="PANTHER" id="PTHR23026:SF125">
    <property type="entry name" value="OXYGEN-INSENSITIVE NAD(P)H NITROREDUCTASE"/>
    <property type="match status" value="1"/>
</dbReference>
<dbReference type="PANTHER" id="PTHR23026">
    <property type="entry name" value="NADPH NITROREDUCTASE"/>
    <property type="match status" value="1"/>
</dbReference>
<dbReference type="Proteomes" id="UP000246278">
    <property type="component" value="Unassembled WGS sequence"/>
</dbReference>
<dbReference type="InterPro" id="IPR000415">
    <property type="entry name" value="Nitroreductase-like"/>
</dbReference>
<gene>
    <name evidence="3" type="ORF">CR164_07600</name>
</gene>
<name>A0A317T9Q7_9CHLB</name>
<dbReference type="GO" id="GO:0046857">
    <property type="term" value="F:oxidoreductase activity, acting on other nitrogenous compounds as donors, with NAD or NADP as acceptor"/>
    <property type="evidence" value="ECO:0007669"/>
    <property type="project" value="TreeGrafter"/>
</dbReference>
<sequence length="190" mass="21182">MNTNETIGSILKRRSVRVYKPDQVDLDALELILEAGRYAPSAMNQQPWHFTVIRNRALLDKLDASCKTVFLESDVDALREVARRDDFSVFYHAPILIVVTGDPNALAPQYDCALAMQNMMLAAASMDIGSCWMHSVMMLHATEKGRVVFRELGIVFPEGYNPYSAAVFGYSAAPLPEPEPRKSDSVTIID</sequence>
<evidence type="ECO:0000313" key="3">
    <source>
        <dbReference type="EMBL" id="PWW82186.1"/>
    </source>
</evidence>
<dbReference type="AlphaFoldDB" id="A0A317T9Q7"/>
<dbReference type="InterPro" id="IPR050627">
    <property type="entry name" value="Nitroreductase/BluB"/>
</dbReference>